<gene>
    <name evidence="3" type="ORF">Ocin01_17968</name>
</gene>
<feature type="domain" description="BTB" evidence="2">
    <location>
        <begin position="137"/>
        <end position="198"/>
    </location>
</feature>
<dbReference type="Proteomes" id="UP000094527">
    <property type="component" value="Unassembled WGS sequence"/>
</dbReference>
<dbReference type="PANTHER" id="PTHR24413">
    <property type="entry name" value="SPECKLE-TYPE POZ PROTEIN"/>
    <property type="match status" value="1"/>
</dbReference>
<protein>
    <submittedName>
        <fullName evidence="3">Speckle-type POZ protein B</fullName>
    </submittedName>
</protein>
<accession>A0A1D2M715</accession>
<dbReference type="SUPFAM" id="SSF49599">
    <property type="entry name" value="TRAF domain-like"/>
    <property type="match status" value="1"/>
</dbReference>
<dbReference type="CDD" id="cd18186">
    <property type="entry name" value="BTB_POZ_ZBTB_KLHL-like"/>
    <property type="match status" value="1"/>
</dbReference>
<dbReference type="InterPro" id="IPR000210">
    <property type="entry name" value="BTB/POZ_dom"/>
</dbReference>
<proteinExistence type="predicted"/>
<dbReference type="PROSITE" id="PS50097">
    <property type="entry name" value="BTB"/>
    <property type="match status" value="1"/>
</dbReference>
<dbReference type="EMBL" id="LJIJ01003284">
    <property type="protein sequence ID" value="ODM88714.1"/>
    <property type="molecule type" value="Genomic_DNA"/>
</dbReference>
<reference evidence="3 4" key="1">
    <citation type="journal article" date="2016" name="Genome Biol. Evol.">
        <title>Gene Family Evolution Reflects Adaptation to Soil Environmental Stressors in the Genome of the Collembolan Orchesella cincta.</title>
        <authorList>
            <person name="Faddeeva-Vakhrusheva A."/>
            <person name="Derks M.F."/>
            <person name="Anvar S.Y."/>
            <person name="Agamennone V."/>
            <person name="Suring W."/>
            <person name="Smit S."/>
            <person name="van Straalen N.M."/>
            <person name="Roelofs D."/>
        </authorList>
    </citation>
    <scope>NUCLEOTIDE SEQUENCE [LARGE SCALE GENOMIC DNA]</scope>
    <source>
        <tissue evidence="3">Mixed pool</tissue>
    </source>
</reference>
<dbReference type="Gene3D" id="3.30.710.10">
    <property type="entry name" value="Potassium Channel Kv1.1, Chain A"/>
    <property type="match status" value="1"/>
</dbReference>
<evidence type="ECO:0000313" key="4">
    <source>
        <dbReference type="Proteomes" id="UP000094527"/>
    </source>
</evidence>
<dbReference type="SUPFAM" id="SSF54695">
    <property type="entry name" value="POZ domain"/>
    <property type="match status" value="1"/>
</dbReference>
<feature type="region of interest" description="Disordered" evidence="1">
    <location>
        <begin position="1"/>
        <end position="22"/>
    </location>
</feature>
<dbReference type="Pfam" id="PF00651">
    <property type="entry name" value="BTB"/>
    <property type="match status" value="1"/>
</dbReference>
<evidence type="ECO:0000259" key="2">
    <source>
        <dbReference type="PROSITE" id="PS50097"/>
    </source>
</evidence>
<evidence type="ECO:0000313" key="3">
    <source>
        <dbReference type="EMBL" id="ODM88714.1"/>
    </source>
</evidence>
<name>A0A1D2M715_ORCCI</name>
<dbReference type="OrthoDB" id="10249567at2759"/>
<evidence type="ECO:0000256" key="1">
    <source>
        <dbReference type="SAM" id="MobiDB-lite"/>
    </source>
</evidence>
<organism evidence="3 4">
    <name type="scientific">Orchesella cincta</name>
    <name type="common">Springtail</name>
    <name type="synonym">Podura cincta</name>
    <dbReference type="NCBI Taxonomy" id="48709"/>
    <lineage>
        <taxon>Eukaryota</taxon>
        <taxon>Metazoa</taxon>
        <taxon>Ecdysozoa</taxon>
        <taxon>Arthropoda</taxon>
        <taxon>Hexapoda</taxon>
        <taxon>Collembola</taxon>
        <taxon>Entomobryomorpha</taxon>
        <taxon>Entomobryoidea</taxon>
        <taxon>Orchesellidae</taxon>
        <taxon>Orchesellinae</taxon>
        <taxon>Orchesella</taxon>
    </lineage>
</organism>
<dbReference type="InterPro" id="IPR011333">
    <property type="entry name" value="SKP1/BTB/POZ_sf"/>
</dbReference>
<keyword evidence="4" id="KW-1185">Reference proteome</keyword>
<sequence length="198" mass="22496">MASRPAKRSRSNDDEPVSSMGETDVDHDVFSFVWTINNYSTLFELGAVESPVFAEVQRTTTAEETKILRMRMEKSESSKVSILHHRRRWTTFFQRGSEPYDKWGYDDFADLLNPSNLAVDDKVKILCKVWIYGSIGTDVTISGSNTNFKAHKLILSARSTVFAAMFNSGMLENRSNFVEIADFEDDVVKGMLEHLYTG</sequence>
<dbReference type="AlphaFoldDB" id="A0A1D2M715"/>
<comment type="caution">
    <text evidence="3">The sequence shown here is derived from an EMBL/GenBank/DDBJ whole genome shotgun (WGS) entry which is preliminary data.</text>
</comment>
<dbReference type="STRING" id="48709.A0A1D2M715"/>